<accession>A0ABQ9G6P1</accession>
<protein>
    <submittedName>
        <fullName evidence="1">Uncharacterized protein</fullName>
    </submittedName>
</protein>
<gene>
    <name evidence="1" type="ORF">PR048_031927</name>
</gene>
<proteinExistence type="predicted"/>
<sequence>MGLASVGREKTPEKKDCRPCGGRLLEDEQREKLHAESCSIGRKGALADPAKRKLFQATCRDLEQLRKCFKEDHLMVLVVSIGKEGFNAEGHKYIFDDLYYETMVVGETLADSTEKQ</sequence>
<comment type="caution">
    <text evidence="1">The sequence shown here is derived from an EMBL/GenBank/DDBJ whole genome shotgun (WGS) entry which is preliminary data.</text>
</comment>
<evidence type="ECO:0000313" key="2">
    <source>
        <dbReference type="Proteomes" id="UP001159363"/>
    </source>
</evidence>
<dbReference type="Proteomes" id="UP001159363">
    <property type="component" value="Chromosome 14"/>
</dbReference>
<reference evidence="1 2" key="1">
    <citation type="submission" date="2023-02" db="EMBL/GenBank/DDBJ databases">
        <title>LHISI_Scaffold_Assembly.</title>
        <authorList>
            <person name="Stuart O.P."/>
            <person name="Cleave R."/>
            <person name="Magrath M.J.L."/>
            <person name="Mikheyev A.S."/>
        </authorList>
    </citation>
    <scope>NUCLEOTIDE SEQUENCE [LARGE SCALE GENOMIC DNA]</scope>
    <source>
        <strain evidence="1">Daus_M_001</strain>
        <tissue evidence="1">Leg muscle</tissue>
    </source>
</reference>
<keyword evidence="2" id="KW-1185">Reference proteome</keyword>
<evidence type="ECO:0000313" key="1">
    <source>
        <dbReference type="EMBL" id="KAJ8868118.1"/>
    </source>
</evidence>
<organism evidence="1 2">
    <name type="scientific">Dryococelus australis</name>
    <dbReference type="NCBI Taxonomy" id="614101"/>
    <lineage>
        <taxon>Eukaryota</taxon>
        <taxon>Metazoa</taxon>
        <taxon>Ecdysozoa</taxon>
        <taxon>Arthropoda</taxon>
        <taxon>Hexapoda</taxon>
        <taxon>Insecta</taxon>
        <taxon>Pterygota</taxon>
        <taxon>Neoptera</taxon>
        <taxon>Polyneoptera</taxon>
        <taxon>Phasmatodea</taxon>
        <taxon>Verophasmatodea</taxon>
        <taxon>Anareolatae</taxon>
        <taxon>Phasmatidae</taxon>
        <taxon>Eurycanthinae</taxon>
        <taxon>Dryococelus</taxon>
    </lineage>
</organism>
<name>A0ABQ9G6P1_9NEOP</name>
<dbReference type="EMBL" id="JARBHB010000015">
    <property type="protein sequence ID" value="KAJ8868118.1"/>
    <property type="molecule type" value="Genomic_DNA"/>
</dbReference>